<name>A0AAD7VVV4_9ASCO</name>
<dbReference type="AlphaFoldDB" id="A0AAD7VVV4"/>
<accession>A0AAD7VVV4</accession>
<dbReference type="PANTHER" id="PTHR37540">
    <property type="entry name" value="TRANSCRIPTION FACTOR (ACR-2), PUTATIVE-RELATED-RELATED"/>
    <property type="match status" value="1"/>
</dbReference>
<feature type="region of interest" description="Disordered" evidence="1">
    <location>
        <begin position="58"/>
        <end position="104"/>
    </location>
</feature>
<keyword evidence="3" id="KW-1185">Reference proteome</keyword>
<dbReference type="Pfam" id="PF11951">
    <property type="entry name" value="Fungal_trans_2"/>
    <property type="match status" value="1"/>
</dbReference>
<dbReference type="RefSeq" id="XP_056046809.1">
    <property type="nucleotide sequence ID" value="XM_056186895.1"/>
</dbReference>
<sequence length="515" mass="58130">MREMDWESADAEPPTEQAQATPACSSDGSRALRRQSIAVPPSALADLKFVNMSHPDDIRRQKEVRTEIRRHVMKGIGQQRRRPRLTKTSPRARRTSSREVDDDQLSQLHDTDINSTSPGRTLATLGSFPIEADMRVLELIHFAAETAPYQPFRSVWIEVALCDPGAFHVTLGNAADFLRKINGNNSPIKSPESLSHYAASVMQLRRRLNCVAESISEGAIANILAHVCLTMRHYDWDSWRVHMDGLSLISKLRGGFANLGHHIPILILLYDLAGAMVFDSYPRFSLPTDVLGTPRRSLRGVPSRLQALLIQLEQMPPELAPAGEALRLISSIADVINTNSHSASFWKRDIDAITLIGPCIHFLLSMPRLSNNFETKANSQDLIAREMVRLVCLMLMSRLKEMFAFFASEKVALQARLARFVSQNAKRLGKRYFELKIWALVTASMLQHRDGRGVYIHEIQRELRAMDNPTYDVVEIAREVVWIDILMSPFADELAEDMTLCTFPSLNLLRRVTRS</sequence>
<proteinExistence type="predicted"/>
<evidence type="ECO:0000256" key="1">
    <source>
        <dbReference type="SAM" id="MobiDB-lite"/>
    </source>
</evidence>
<evidence type="ECO:0000313" key="2">
    <source>
        <dbReference type="EMBL" id="KAJ8103359.1"/>
    </source>
</evidence>
<reference evidence="2" key="1">
    <citation type="submission" date="2023-03" db="EMBL/GenBank/DDBJ databases">
        <title>Near-Complete genome sequence of Lipomyces tetrasporous NRRL Y-64009, an oleaginous yeast capable of growing on lignocellulosic hydrolysates.</title>
        <authorList>
            <consortium name="Lawrence Berkeley National Laboratory"/>
            <person name="Jagtap S.S."/>
            <person name="Liu J.-J."/>
            <person name="Walukiewicz H.E."/>
            <person name="Pangilinan J."/>
            <person name="Lipzen A."/>
            <person name="Ahrendt S."/>
            <person name="Koriabine M."/>
            <person name="Cobaugh K."/>
            <person name="Salamov A."/>
            <person name="Yoshinaga Y."/>
            <person name="Ng V."/>
            <person name="Daum C."/>
            <person name="Grigoriev I.V."/>
            <person name="Slininger P.J."/>
            <person name="Dien B.S."/>
            <person name="Jin Y.-S."/>
            <person name="Rao C.V."/>
        </authorList>
    </citation>
    <scope>NUCLEOTIDE SEQUENCE</scope>
    <source>
        <strain evidence="2">NRRL Y-64009</strain>
    </source>
</reference>
<dbReference type="InterPro" id="IPR021858">
    <property type="entry name" value="Fun_TF"/>
</dbReference>
<feature type="compositionally biased region" description="Basic and acidic residues" evidence="1">
    <location>
        <begin position="58"/>
        <end position="70"/>
    </location>
</feature>
<dbReference type="Proteomes" id="UP001217417">
    <property type="component" value="Unassembled WGS sequence"/>
</dbReference>
<dbReference type="PANTHER" id="PTHR37540:SF5">
    <property type="entry name" value="TRANSCRIPTION FACTOR DOMAIN-CONTAINING PROTEIN"/>
    <property type="match status" value="1"/>
</dbReference>
<comment type="caution">
    <text evidence="2">The sequence shown here is derived from an EMBL/GenBank/DDBJ whole genome shotgun (WGS) entry which is preliminary data.</text>
</comment>
<feature type="compositionally biased region" description="Basic residues" evidence="1">
    <location>
        <begin position="79"/>
        <end position="95"/>
    </location>
</feature>
<feature type="region of interest" description="Disordered" evidence="1">
    <location>
        <begin position="1"/>
        <end position="32"/>
    </location>
</feature>
<feature type="compositionally biased region" description="Polar residues" evidence="1">
    <location>
        <begin position="16"/>
        <end position="28"/>
    </location>
</feature>
<gene>
    <name evidence="2" type="ORF">POJ06DRAFT_247383</name>
</gene>
<dbReference type="GeneID" id="80882061"/>
<evidence type="ECO:0000313" key="3">
    <source>
        <dbReference type="Proteomes" id="UP001217417"/>
    </source>
</evidence>
<organism evidence="2 3">
    <name type="scientific">Lipomyces tetrasporus</name>
    <dbReference type="NCBI Taxonomy" id="54092"/>
    <lineage>
        <taxon>Eukaryota</taxon>
        <taxon>Fungi</taxon>
        <taxon>Dikarya</taxon>
        <taxon>Ascomycota</taxon>
        <taxon>Saccharomycotina</taxon>
        <taxon>Lipomycetes</taxon>
        <taxon>Lipomycetales</taxon>
        <taxon>Lipomycetaceae</taxon>
        <taxon>Lipomyces</taxon>
    </lineage>
</organism>
<feature type="compositionally biased region" description="Acidic residues" evidence="1">
    <location>
        <begin position="1"/>
        <end position="10"/>
    </location>
</feature>
<dbReference type="EMBL" id="JARPMG010000002">
    <property type="protein sequence ID" value="KAJ8103359.1"/>
    <property type="molecule type" value="Genomic_DNA"/>
</dbReference>
<protein>
    <submittedName>
        <fullName evidence="2">Uncharacterized protein</fullName>
    </submittedName>
</protein>